<keyword evidence="3" id="KW-0723">Serine/threonine-protein kinase</keyword>
<evidence type="ECO:0000256" key="17">
    <source>
        <dbReference type="SAM" id="SignalP"/>
    </source>
</evidence>
<keyword evidence="5" id="KW-0812">Transmembrane</keyword>
<feature type="chain" id="PRO_5042826137" description="non-specific serine/threonine protein kinase" evidence="17">
    <location>
        <begin position="33"/>
        <end position="1076"/>
    </location>
</feature>
<keyword evidence="4" id="KW-0808">Transferase</keyword>
<dbReference type="InterPro" id="IPR000719">
    <property type="entry name" value="Prot_kinase_dom"/>
</dbReference>
<gene>
    <name evidence="19" type="ORF">V8G54_012527</name>
</gene>
<name>A0AAQ3NTX7_VIGMU</name>
<dbReference type="PROSITE" id="PS00108">
    <property type="entry name" value="PROTEIN_KINASE_ST"/>
    <property type="match status" value="1"/>
</dbReference>
<dbReference type="Pfam" id="PF14380">
    <property type="entry name" value="WAK_assoc"/>
    <property type="match status" value="2"/>
</dbReference>
<evidence type="ECO:0000313" key="19">
    <source>
        <dbReference type="EMBL" id="WVZ14961.1"/>
    </source>
</evidence>
<dbReference type="Gene3D" id="3.30.200.20">
    <property type="entry name" value="Phosphorylase Kinase, domain 1"/>
    <property type="match status" value="1"/>
</dbReference>
<evidence type="ECO:0000256" key="6">
    <source>
        <dbReference type="ARBA" id="ARBA00022729"/>
    </source>
</evidence>
<feature type="binding site" evidence="15">
    <location>
        <position position="483"/>
    </location>
    <ligand>
        <name>ATP</name>
        <dbReference type="ChEBI" id="CHEBI:30616"/>
    </ligand>
</feature>
<dbReference type="FunFam" id="3.30.200.20:FF:000178">
    <property type="entry name" value="serine/threonine-protein kinase PBS1-like"/>
    <property type="match status" value="1"/>
</dbReference>
<evidence type="ECO:0000256" key="10">
    <source>
        <dbReference type="ARBA" id="ARBA00022989"/>
    </source>
</evidence>
<comment type="catalytic activity">
    <reaction evidence="14">
        <text>L-seryl-[protein] + ATP = O-phospho-L-seryl-[protein] + ADP + H(+)</text>
        <dbReference type="Rhea" id="RHEA:17989"/>
        <dbReference type="Rhea" id="RHEA-COMP:9863"/>
        <dbReference type="Rhea" id="RHEA-COMP:11604"/>
        <dbReference type="ChEBI" id="CHEBI:15378"/>
        <dbReference type="ChEBI" id="CHEBI:29999"/>
        <dbReference type="ChEBI" id="CHEBI:30616"/>
        <dbReference type="ChEBI" id="CHEBI:83421"/>
        <dbReference type="ChEBI" id="CHEBI:456216"/>
        <dbReference type="EC" id="2.7.11.1"/>
    </reaction>
</comment>
<evidence type="ECO:0000256" key="16">
    <source>
        <dbReference type="SAM" id="MobiDB-lite"/>
    </source>
</evidence>
<dbReference type="SUPFAM" id="SSF56112">
    <property type="entry name" value="Protein kinase-like (PK-like)"/>
    <property type="match status" value="1"/>
</dbReference>
<keyword evidence="9 15" id="KW-0067">ATP-binding</keyword>
<dbReference type="Pfam" id="PF07714">
    <property type="entry name" value="PK_Tyr_Ser-Thr"/>
    <property type="match status" value="1"/>
</dbReference>
<keyword evidence="20" id="KW-1185">Reference proteome</keyword>
<evidence type="ECO:0000256" key="7">
    <source>
        <dbReference type="ARBA" id="ARBA00022741"/>
    </source>
</evidence>
<dbReference type="InterPro" id="IPR008271">
    <property type="entry name" value="Ser/Thr_kinase_AS"/>
</dbReference>
<dbReference type="InterPro" id="IPR025287">
    <property type="entry name" value="WAK_GUB"/>
</dbReference>
<dbReference type="GO" id="GO:0005524">
    <property type="term" value="F:ATP binding"/>
    <property type="evidence" value="ECO:0007669"/>
    <property type="project" value="UniProtKB-UniRule"/>
</dbReference>
<evidence type="ECO:0000256" key="11">
    <source>
        <dbReference type="ARBA" id="ARBA00023136"/>
    </source>
</evidence>
<feature type="signal peptide" evidence="17">
    <location>
        <begin position="1"/>
        <end position="32"/>
    </location>
</feature>
<dbReference type="InterPro" id="IPR011009">
    <property type="entry name" value="Kinase-like_dom_sf"/>
</dbReference>
<dbReference type="SMART" id="SM00220">
    <property type="entry name" value="S_TKc"/>
    <property type="match status" value="1"/>
</dbReference>
<dbReference type="GO" id="GO:0016020">
    <property type="term" value="C:membrane"/>
    <property type="evidence" value="ECO:0007669"/>
    <property type="project" value="UniProtKB-SubCell"/>
</dbReference>
<evidence type="ECO:0000256" key="5">
    <source>
        <dbReference type="ARBA" id="ARBA00022692"/>
    </source>
</evidence>
<feature type="compositionally biased region" description="Polar residues" evidence="16">
    <location>
        <begin position="1062"/>
        <end position="1076"/>
    </location>
</feature>
<comment type="subcellular location">
    <subcellularLocation>
        <location evidence="1">Membrane</location>
        <topology evidence="1">Single-pass type I membrane protein</topology>
    </subcellularLocation>
</comment>
<dbReference type="AlphaFoldDB" id="A0AAQ3NTX7"/>
<dbReference type="GO" id="GO:0030247">
    <property type="term" value="F:polysaccharide binding"/>
    <property type="evidence" value="ECO:0007669"/>
    <property type="project" value="InterPro"/>
</dbReference>
<keyword evidence="10" id="KW-1133">Transmembrane helix</keyword>
<dbReference type="EC" id="2.7.11.1" evidence="2"/>
<keyword evidence="8" id="KW-0418">Kinase</keyword>
<proteinExistence type="predicted"/>
<dbReference type="Pfam" id="PF13947">
    <property type="entry name" value="GUB_WAK_bind"/>
    <property type="match status" value="1"/>
</dbReference>
<dbReference type="InterPro" id="IPR045874">
    <property type="entry name" value="LRK10/LRL21-25-like"/>
</dbReference>
<dbReference type="GO" id="GO:0004674">
    <property type="term" value="F:protein serine/threonine kinase activity"/>
    <property type="evidence" value="ECO:0007669"/>
    <property type="project" value="UniProtKB-KW"/>
</dbReference>
<evidence type="ECO:0000256" key="15">
    <source>
        <dbReference type="PROSITE-ProRule" id="PRU10141"/>
    </source>
</evidence>
<reference evidence="19 20" key="1">
    <citation type="journal article" date="2023" name="Life. Sci Alliance">
        <title>Evolutionary insights into 3D genome organization and epigenetic landscape of Vigna mungo.</title>
        <authorList>
            <person name="Junaid A."/>
            <person name="Singh B."/>
            <person name="Bhatia S."/>
        </authorList>
    </citation>
    <scope>NUCLEOTIDE SEQUENCE [LARGE SCALE GENOMIC DNA]</scope>
    <source>
        <strain evidence="19">Urdbean</strain>
    </source>
</reference>
<dbReference type="CDD" id="cd14066">
    <property type="entry name" value="STKc_IRAK"/>
    <property type="match status" value="1"/>
</dbReference>
<comment type="catalytic activity">
    <reaction evidence="13">
        <text>L-threonyl-[protein] + ATP = O-phospho-L-threonyl-[protein] + ADP + H(+)</text>
        <dbReference type="Rhea" id="RHEA:46608"/>
        <dbReference type="Rhea" id="RHEA-COMP:11060"/>
        <dbReference type="Rhea" id="RHEA-COMP:11605"/>
        <dbReference type="ChEBI" id="CHEBI:15378"/>
        <dbReference type="ChEBI" id="CHEBI:30013"/>
        <dbReference type="ChEBI" id="CHEBI:30616"/>
        <dbReference type="ChEBI" id="CHEBI:61977"/>
        <dbReference type="ChEBI" id="CHEBI:456216"/>
        <dbReference type="EC" id="2.7.11.1"/>
    </reaction>
</comment>
<accession>A0AAQ3NTX7</accession>
<evidence type="ECO:0000259" key="18">
    <source>
        <dbReference type="PROSITE" id="PS50011"/>
    </source>
</evidence>
<keyword evidence="12" id="KW-0325">Glycoprotein</keyword>
<evidence type="ECO:0000256" key="14">
    <source>
        <dbReference type="ARBA" id="ARBA00048679"/>
    </source>
</evidence>
<keyword evidence="6 17" id="KW-0732">Signal</keyword>
<dbReference type="InterPro" id="IPR032872">
    <property type="entry name" value="WAK_assoc_C"/>
</dbReference>
<evidence type="ECO:0000256" key="8">
    <source>
        <dbReference type="ARBA" id="ARBA00022777"/>
    </source>
</evidence>
<feature type="domain" description="Protein kinase" evidence="18">
    <location>
        <begin position="455"/>
        <end position="743"/>
    </location>
</feature>
<sequence>MDDKHSHIHTSPLAFALTVSCFLCIALPYSHSQPPLCAEQLYRCNISVSAIFDPPWKKIPPSQCNGAEPLSLISCYSIYGSQNFTVKDIDNTTHTMKLMPRPPVDHVCSSQFFDSYHNFDYDNFNNALLQYNASVRKIIIFKHCPTIPNFPLKRNFTCGNVLYYFEEGYTEKEMLESYPPLKGCKGEIFDVPAAAPLDRYEDSDDGAGVLEEALNDAFEVNYSSIPHGCRRCRERDESCFTYGYSNDEHLVSCKYYCPNEQCPPEKKHKNYSLNECQLMVNAPFSMNASVNFTGLLRMNYIEILKTGFHLNWTAPDCEYCEKSGGRCGFDGNQFLFFCKDKSYLRSCGSGNNIFSNIMQFQSYNAISEYASQISIPEHWLSIFMDQTMMDVRPFYHAKTLSAYFLLEAFGEISPTWQENFGFASKSNQNIEAFLKIHGPLALKRYKLSDVKKMTKNFRVKLGQGGFGAVYKGELSNGSFVAVKMLSASKKNGEEFMNEVASISRTSHVNVVSLLGFCLKGHKRALIYEFMSNGSLDKFIYRTRDETLSALSWDIIYQIARDIARGLEYLHKGCNTRIFHFDIKPHNILLDDNFCAKISDFGLAKLCPRNESIVSLSDARGTMGYVAPEMWSRNFGRVSHKSDVYSYGMMLLEMVGGRKNINGEASNTSEIYFPHLAYNKLELDNDLRPDIEMTAEENEIVKRLAMVGLWCTQTFPNDRPTMNRVIDMLEGSMDSLQIPPKPLLSSPTRSVPECEFYSSSVPEFELSYSGRGHEETLSVGLEEFRPSQISVMPLSLVPLSSSLINTLFFFSLLFPTYASTDAEGCGKLTNISYPFWSKDQPDYCGHPKFKLDCHHDNVTIDIVSHTFQVIDMNKKSKVLTIARLDLLADPCTNDYVNVKLDPEFFNYTSNDDDYTLLYDCDSLGYTGSVNIGGAIAFNCPIGGQDGIFVANTEVLKFISLGCKNSINVSVLREAVKSDSDVGNVLASGFEVGWSGVNEDECDGCTRSSGRCGYSSSTSEFICLCQNQQSDSEICKQIIAKSPEPTARVTPAKSQLPPYPPEQSPNAPSMFSSISCLD</sequence>
<dbReference type="PROSITE" id="PS00107">
    <property type="entry name" value="PROTEIN_KINASE_ATP"/>
    <property type="match status" value="1"/>
</dbReference>
<keyword evidence="11" id="KW-0472">Membrane</keyword>
<keyword evidence="7 15" id="KW-0547">Nucleotide-binding</keyword>
<dbReference type="InterPro" id="IPR001245">
    <property type="entry name" value="Ser-Thr/Tyr_kinase_cat_dom"/>
</dbReference>
<dbReference type="Proteomes" id="UP001374535">
    <property type="component" value="Chromosome 4"/>
</dbReference>
<evidence type="ECO:0000256" key="12">
    <source>
        <dbReference type="ARBA" id="ARBA00023180"/>
    </source>
</evidence>
<dbReference type="InterPro" id="IPR017441">
    <property type="entry name" value="Protein_kinase_ATP_BS"/>
</dbReference>
<evidence type="ECO:0000313" key="20">
    <source>
        <dbReference type="Proteomes" id="UP001374535"/>
    </source>
</evidence>
<organism evidence="19 20">
    <name type="scientific">Vigna mungo</name>
    <name type="common">Black gram</name>
    <name type="synonym">Phaseolus mungo</name>
    <dbReference type="NCBI Taxonomy" id="3915"/>
    <lineage>
        <taxon>Eukaryota</taxon>
        <taxon>Viridiplantae</taxon>
        <taxon>Streptophyta</taxon>
        <taxon>Embryophyta</taxon>
        <taxon>Tracheophyta</taxon>
        <taxon>Spermatophyta</taxon>
        <taxon>Magnoliopsida</taxon>
        <taxon>eudicotyledons</taxon>
        <taxon>Gunneridae</taxon>
        <taxon>Pentapetalae</taxon>
        <taxon>rosids</taxon>
        <taxon>fabids</taxon>
        <taxon>Fabales</taxon>
        <taxon>Fabaceae</taxon>
        <taxon>Papilionoideae</taxon>
        <taxon>50 kb inversion clade</taxon>
        <taxon>NPAAA clade</taxon>
        <taxon>indigoferoid/millettioid clade</taxon>
        <taxon>Phaseoleae</taxon>
        <taxon>Vigna</taxon>
    </lineage>
</organism>
<evidence type="ECO:0000256" key="1">
    <source>
        <dbReference type="ARBA" id="ARBA00004479"/>
    </source>
</evidence>
<dbReference type="PROSITE" id="PS51257">
    <property type="entry name" value="PROKAR_LIPOPROTEIN"/>
    <property type="match status" value="1"/>
</dbReference>
<dbReference type="Gene3D" id="1.10.510.10">
    <property type="entry name" value="Transferase(Phosphotransferase) domain 1"/>
    <property type="match status" value="1"/>
</dbReference>
<evidence type="ECO:0000256" key="9">
    <source>
        <dbReference type="ARBA" id="ARBA00022840"/>
    </source>
</evidence>
<dbReference type="PROSITE" id="PS50011">
    <property type="entry name" value="PROTEIN_KINASE_DOM"/>
    <property type="match status" value="1"/>
</dbReference>
<evidence type="ECO:0000256" key="3">
    <source>
        <dbReference type="ARBA" id="ARBA00022527"/>
    </source>
</evidence>
<evidence type="ECO:0000256" key="2">
    <source>
        <dbReference type="ARBA" id="ARBA00012513"/>
    </source>
</evidence>
<feature type="region of interest" description="Disordered" evidence="16">
    <location>
        <begin position="1043"/>
        <end position="1076"/>
    </location>
</feature>
<dbReference type="EMBL" id="CP144697">
    <property type="protein sequence ID" value="WVZ14961.1"/>
    <property type="molecule type" value="Genomic_DNA"/>
</dbReference>
<evidence type="ECO:0000256" key="13">
    <source>
        <dbReference type="ARBA" id="ARBA00047899"/>
    </source>
</evidence>
<dbReference type="PANTHER" id="PTHR27009">
    <property type="entry name" value="RUST RESISTANCE KINASE LR10-RELATED"/>
    <property type="match status" value="1"/>
</dbReference>
<evidence type="ECO:0000256" key="4">
    <source>
        <dbReference type="ARBA" id="ARBA00022679"/>
    </source>
</evidence>
<dbReference type="FunFam" id="1.10.510.10:FF:000590">
    <property type="entry name" value="PR5-like receptor kinase"/>
    <property type="match status" value="1"/>
</dbReference>
<protein>
    <recommendedName>
        <fullName evidence="2">non-specific serine/threonine protein kinase</fullName>
        <ecNumber evidence="2">2.7.11.1</ecNumber>
    </recommendedName>
</protein>